<feature type="region of interest" description="Disordered" evidence="1">
    <location>
        <begin position="178"/>
        <end position="218"/>
    </location>
</feature>
<organism evidence="4 5">
    <name type="scientific">Trichosporon asahii var. asahii (strain ATCC 90039 / CBS 2479 / JCM 2466 / KCTC 7840 / NBRC 103889/ NCYC 2677 / UAMH 7654)</name>
    <name type="common">Yeast</name>
    <dbReference type="NCBI Taxonomy" id="1186058"/>
    <lineage>
        <taxon>Eukaryota</taxon>
        <taxon>Fungi</taxon>
        <taxon>Dikarya</taxon>
        <taxon>Basidiomycota</taxon>
        <taxon>Agaricomycotina</taxon>
        <taxon>Tremellomycetes</taxon>
        <taxon>Trichosporonales</taxon>
        <taxon>Trichosporonaceae</taxon>
        <taxon>Trichosporon</taxon>
    </lineage>
</organism>
<keyword evidence="3" id="KW-0732">Signal</keyword>
<keyword evidence="2" id="KW-0812">Transmembrane</keyword>
<name>J6F341_TRIAS</name>
<dbReference type="GeneID" id="25990893"/>
<evidence type="ECO:0000256" key="2">
    <source>
        <dbReference type="SAM" id="Phobius"/>
    </source>
</evidence>
<feature type="chain" id="PRO_5012723122" description="Mid2 domain-containing protein" evidence="3">
    <location>
        <begin position="16"/>
        <end position="292"/>
    </location>
</feature>
<dbReference type="Proteomes" id="UP000002748">
    <property type="component" value="Unassembled WGS sequence"/>
</dbReference>
<comment type="caution">
    <text evidence="4">The sequence shown here is derived from an EMBL/GenBank/DDBJ whole genome shotgun (WGS) entry which is preliminary data.</text>
</comment>
<protein>
    <recommendedName>
        <fullName evidence="6">Mid2 domain-containing protein</fullName>
    </recommendedName>
</protein>
<feature type="signal peptide" evidence="3">
    <location>
        <begin position="1"/>
        <end position="15"/>
    </location>
</feature>
<evidence type="ECO:0008006" key="6">
    <source>
        <dbReference type="Google" id="ProtNLM"/>
    </source>
</evidence>
<gene>
    <name evidence="4" type="ORF">A1Q1_07381</name>
</gene>
<dbReference type="EMBL" id="ALBS01000057">
    <property type="protein sequence ID" value="EJT51409.1"/>
    <property type="molecule type" value="Genomic_DNA"/>
</dbReference>
<evidence type="ECO:0000313" key="4">
    <source>
        <dbReference type="EMBL" id="EJT51409.1"/>
    </source>
</evidence>
<accession>J6F341</accession>
<dbReference type="VEuPathDB" id="FungiDB:A1Q1_07381"/>
<evidence type="ECO:0000256" key="1">
    <source>
        <dbReference type="SAM" id="MobiDB-lite"/>
    </source>
</evidence>
<sequence>MLWAPLLLIAVTAAAQEYPLQLRSAPPLEQCRPATLRWSGGQGPYTLRVAEWDAAKGSSTFGPLRRVLAQTYAVVYDWDVDYARGTRLYLEVIDDDGAIAASSEPITVGDGPSTCKVYTPPPEYVNSPSPTAMSSARNALASASSARSAPGVLVTMASAVKGSPSEYTSARTGVSAVGWSPSEETYSPRPYDGGPMSMREPQTGDPIPRPATKEDDSGPNVGLIVGTTVAGVVVLAVILGLAAWIHSLRRKNRALRARIALLENQAPVLFKGEGKKSLDARSSSEHSSATCV</sequence>
<dbReference type="RefSeq" id="XP_014183092.1">
    <property type="nucleotide sequence ID" value="XM_014327617.1"/>
</dbReference>
<keyword evidence="2" id="KW-0472">Membrane</keyword>
<reference evidence="4 5" key="1">
    <citation type="journal article" date="2012" name="Eukaryot. Cell">
        <title>Draft genome sequence of CBS 2479, the standard type strain of Trichosporon asahii.</title>
        <authorList>
            <person name="Yang R.Y."/>
            <person name="Li H.T."/>
            <person name="Zhu H."/>
            <person name="Zhou G.P."/>
            <person name="Wang M."/>
            <person name="Wang L."/>
        </authorList>
    </citation>
    <scope>NUCLEOTIDE SEQUENCE [LARGE SCALE GENOMIC DNA]</scope>
    <source>
        <strain evidence="5">ATCC 90039 / CBS 2479 / JCM 2466 / KCTC 7840 / NCYC 2677 / UAMH 7654</strain>
    </source>
</reference>
<dbReference type="OrthoDB" id="3362246at2759"/>
<dbReference type="KEGG" id="tasa:A1Q1_07381"/>
<proteinExistence type="predicted"/>
<keyword evidence="2" id="KW-1133">Transmembrane helix</keyword>
<evidence type="ECO:0000256" key="3">
    <source>
        <dbReference type="SAM" id="SignalP"/>
    </source>
</evidence>
<dbReference type="HOGENOM" id="CLU_953731_0_0_1"/>
<evidence type="ECO:0000313" key="5">
    <source>
        <dbReference type="Proteomes" id="UP000002748"/>
    </source>
</evidence>
<dbReference type="AlphaFoldDB" id="J6F341"/>
<feature type="transmembrane region" description="Helical" evidence="2">
    <location>
        <begin position="221"/>
        <end position="245"/>
    </location>
</feature>